<reference evidence="4 5" key="1">
    <citation type="submission" date="2011-12" db="EMBL/GenBank/DDBJ databases">
        <title>The Genome Sequence of Prevotella maculosa OT 289.</title>
        <authorList>
            <consortium name="The Broad Institute Genome Sequencing Platform"/>
            <person name="Earl A."/>
            <person name="Ward D."/>
            <person name="Feldgarden M."/>
            <person name="Gevers D."/>
            <person name="Izard J."/>
            <person name="Blanton J.M."/>
            <person name="Mathney J."/>
            <person name="Tanner A.C."/>
            <person name="Dewhirst F.E."/>
            <person name="Young S.K."/>
            <person name="Zeng Q."/>
            <person name="Gargeya S."/>
            <person name="Fitzgerald M."/>
            <person name="Haas B."/>
            <person name="Abouelleil A."/>
            <person name="Alvarado L."/>
            <person name="Arachchi H.M."/>
            <person name="Berlin A."/>
            <person name="Chapman S.B."/>
            <person name="Gearin G."/>
            <person name="Goldberg J."/>
            <person name="Griggs A."/>
            <person name="Gujja S."/>
            <person name="Hansen M."/>
            <person name="Heiman D."/>
            <person name="Howarth C."/>
            <person name="Larimer J."/>
            <person name="Lui A."/>
            <person name="MacDonald P.J.P."/>
            <person name="McCowen C."/>
            <person name="Montmayeur A."/>
            <person name="Murphy C."/>
            <person name="Neiman D."/>
            <person name="Pearson M."/>
            <person name="Priest M."/>
            <person name="Roberts A."/>
            <person name="Saif S."/>
            <person name="Shea T."/>
            <person name="Sisk P."/>
            <person name="Stolte C."/>
            <person name="Sykes S."/>
            <person name="Wortman J."/>
            <person name="Nusbaum C."/>
            <person name="Birren B."/>
        </authorList>
    </citation>
    <scope>NUCLEOTIDE SEQUENCE [LARGE SCALE GENOMIC DNA]</scope>
    <source>
        <strain evidence="4 5">OT 289</strain>
    </source>
</reference>
<name>H1HJ09_9BACT</name>
<evidence type="ECO:0000259" key="3">
    <source>
        <dbReference type="Pfam" id="PF12850"/>
    </source>
</evidence>
<dbReference type="InterPro" id="IPR029052">
    <property type="entry name" value="Metallo-depent_PP-like"/>
</dbReference>
<dbReference type="InterPro" id="IPR024654">
    <property type="entry name" value="Calcineurin-like_PHP_lpxH"/>
</dbReference>
<protein>
    <recommendedName>
        <fullName evidence="2">Phosphoesterase</fullName>
        <ecNumber evidence="2">3.1.4.-</ecNumber>
    </recommendedName>
</protein>
<dbReference type="NCBIfam" id="NF006988">
    <property type="entry name" value="PRK09453.1"/>
    <property type="match status" value="1"/>
</dbReference>
<dbReference type="CDD" id="cd00841">
    <property type="entry name" value="MPP_YfcE"/>
    <property type="match status" value="1"/>
</dbReference>
<sequence length="278" mass="32098">MKLEFQPYETLFQCDFSNIATRYQLFWRAISVISRAKVAEIASQNGWNQKPECMLREFILMDWRPLLINYGQSLHISEKITNIAWQTNLQKQYSNLIENMKYLLVSDIHGSLPALEKVIDFYRQQHCDMMCIMGDILNYGPRNGLPEGLNPKAIAERLNAMADEIVAVRGNCDSEVDQMLLDFPILQDYVLLVDNGRKLLLTHGHIYHKDHLPHGRFDAVVYGHTHLWELQRTEETVICNTGSVTFPKGGNPPTLGTYEDGRIRMFRLDGKLLKEIDL</sequence>
<dbReference type="GO" id="GO:0016787">
    <property type="term" value="F:hydrolase activity"/>
    <property type="evidence" value="ECO:0007669"/>
    <property type="project" value="UniProtKB-UniRule"/>
</dbReference>
<dbReference type="NCBIfam" id="TIGR00040">
    <property type="entry name" value="yfcE"/>
    <property type="match status" value="1"/>
</dbReference>
<evidence type="ECO:0000256" key="1">
    <source>
        <dbReference type="ARBA" id="ARBA00008950"/>
    </source>
</evidence>
<dbReference type="InterPro" id="IPR041802">
    <property type="entry name" value="MPP_YfcE"/>
</dbReference>
<gene>
    <name evidence="4" type="ORF">HMPREF9944_00153</name>
</gene>
<evidence type="ECO:0000256" key="2">
    <source>
        <dbReference type="RuleBase" id="RU362039"/>
    </source>
</evidence>
<dbReference type="AlphaFoldDB" id="H1HJ09"/>
<comment type="cofactor">
    <cofactor evidence="2">
        <name>a divalent metal cation</name>
        <dbReference type="ChEBI" id="CHEBI:60240"/>
    </cofactor>
</comment>
<dbReference type="EC" id="3.1.4.-" evidence="2"/>
<dbReference type="PANTHER" id="PTHR43165">
    <property type="entry name" value="METALLOPHOSPHOESTERASE"/>
    <property type="match status" value="1"/>
</dbReference>
<comment type="similarity">
    <text evidence="1 2">Belongs to the metallophosphoesterase superfamily. YfcE family.</text>
</comment>
<dbReference type="InterPro" id="IPR000979">
    <property type="entry name" value="Phosphodiesterase_MJ0936/Vps29"/>
</dbReference>
<keyword evidence="5" id="KW-1185">Reference proteome</keyword>
<proteinExistence type="inferred from homology"/>
<evidence type="ECO:0000313" key="5">
    <source>
        <dbReference type="Proteomes" id="UP000003167"/>
    </source>
</evidence>
<dbReference type="InterPro" id="IPR053193">
    <property type="entry name" value="MetalloPDE_YfcE-like"/>
</dbReference>
<dbReference type="GO" id="GO:0046872">
    <property type="term" value="F:metal ion binding"/>
    <property type="evidence" value="ECO:0007669"/>
    <property type="project" value="UniProtKB-KW"/>
</dbReference>
<dbReference type="Gene3D" id="3.60.21.10">
    <property type="match status" value="1"/>
</dbReference>
<dbReference type="STRING" id="999422.HMPREF9944_00153"/>
<dbReference type="SUPFAM" id="SSF56300">
    <property type="entry name" value="Metallo-dependent phosphatases"/>
    <property type="match status" value="1"/>
</dbReference>
<dbReference type="PANTHER" id="PTHR43165:SF1">
    <property type="entry name" value="PHOSPHODIESTERASE MJ0936"/>
    <property type="match status" value="1"/>
</dbReference>
<dbReference type="EMBL" id="AGEK01000010">
    <property type="protein sequence ID" value="EHO74402.1"/>
    <property type="molecule type" value="Genomic_DNA"/>
</dbReference>
<comment type="caution">
    <text evidence="4">The sequence shown here is derived from an EMBL/GenBank/DDBJ whole genome shotgun (WGS) entry which is preliminary data.</text>
</comment>
<keyword evidence="2" id="KW-0479">Metal-binding</keyword>
<feature type="domain" description="Calcineurin-like phosphoesterase" evidence="3">
    <location>
        <begin position="100"/>
        <end position="257"/>
    </location>
</feature>
<dbReference type="Proteomes" id="UP000003167">
    <property type="component" value="Unassembled WGS sequence"/>
</dbReference>
<evidence type="ECO:0000313" key="4">
    <source>
        <dbReference type="EMBL" id="EHO74402.1"/>
    </source>
</evidence>
<dbReference type="Pfam" id="PF12850">
    <property type="entry name" value="Metallophos_2"/>
    <property type="match status" value="1"/>
</dbReference>
<organism evidence="4 5">
    <name type="scientific">Segatella maculosa OT 289</name>
    <dbReference type="NCBI Taxonomy" id="999422"/>
    <lineage>
        <taxon>Bacteria</taxon>
        <taxon>Pseudomonadati</taxon>
        <taxon>Bacteroidota</taxon>
        <taxon>Bacteroidia</taxon>
        <taxon>Bacteroidales</taxon>
        <taxon>Prevotellaceae</taxon>
        <taxon>Segatella</taxon>
    </lineage>
</organism>
<dbReference type="HOGENOM" id="CLU_063749_1_0_10"/>
<dbReference type="PATRIC" id="fig|999422.3.peg.143"/>
<accession>H1HJ09</accession>